<dbReference type="InterPro" id="IPR018490">
    <property type="entry name" value="cNMP-bd_dom_sf"/>
</dbReference>
<keyword evidence="4" id="KW-1185">Reference proteome</keyword>
<dbReference type="InterPro" id="IPR050706">
    <property type="entry name" value="Cyclic-di-GMP_PDE-like"/>
</dbReference>
<dbReference type="EMBL" id="PIUM01000006">
    <property type="protein sequence ID" value="PKU25043.1"/>
    <property type="molecule type" value="Genomic_DNA"/>
</dbReference>
<dbReference type="SUPFAM" id="SSF51206">
    <property type="entry name" value="cAMP-binding domain-like"/>
    <property type="match status" value="1"/>
</dbReference>
<dbReference type="PANTHER" id="PTHR33121">
    <property type="entry name" value="CYCLIC DI-GMP PHOSPHODIESTERASE PDEF"/>
    <property type="match status" value="1"/>
</dbReference>
<dbReference type="Gene3D" id="2.60.120.10">
    <property type="entry name" value="Jelly Rolls"/>
    <property type="match status" value="1"/>
</dbReference>
<dbReference type="PROSITE" id="PS50042">
    <property type="entry name" value="CNMP_BINDING_3"/>
    <property type="match status" value="1"/>
</dbReference>
<sequence>MRLFFINREDEKRLMLNFSVPAGDLLFREDDPADCAYLVEEGWVEIYTERTGWRQSLSLIGPGEIFGEMGVIDGSPRTATAVAAEDCKLLRITVDQFQALLGRSEPFHAELLVKLVARFREAQRAWMDGSLLPRQESSAMGPGYSMLARHRDLACALDRGEIVPYLQPIVDLTTGRWRGFEALARWQSPVSGLRSPCDFLPLAERTGLIRRIDLHIAERVMRAIGSIGGTAPPYININFSAWHFKDDRLLPNIRDLLEKTGLDAHRMRVELTETLMLDDPNRALRIMSDLEAIGIKLALDDFGTGYSSLSVLHRMPIHVLKIDRTLVTGVLAEGRPRSVMRSLISLSRELGMEIVIEGVEDTETATILEQLGCNVGQGFLFAKPMPMDQAIAAWKAMTPLLSNG</sequence>
<dbReference type="PANTHER" id="PTHR33121:SF70">
    <property type="entry name" value="SIGNALING PROTEIN YKOW"/>
    <property type="match status" value="1"/>
</dbReference>
<dbReference type="Pfam" id="PF00027">
    <property type="entry name" value="cNMP_binding"/>
    <property type="match status" value="1"/>
</dbReference>
<dbReference type="PROSITE" id="PS00889">
    <property type="entry name" value="CNMP_BINDING_2"/>
    <property type="match status" value="1"/>
</dbReference>
<feature type="domain" description="EAL" evidence="2">
    <location>
        <begin position="146"/>
        <end position="398"/>
    </location>
</feature>
<dbReference type="InterPro" id="IPR001633">
    <property type="entry name" value="EAL_dom"/>
</dbReference>
<dbReference type="CDD" id="cd01948">
    <property type="entry name" value="EAL"/>
    <property type="match status" value="1"/>
</dbReference>
<dbReference type="Pfam" id="PF00563">
    <property type="entry name" value="EAL"/>
    <property type="match status" value="1"/>
</dbReference>
<dbReference type="AlphaFoldDB" id="A0A2N3PXA6"/>
<dbReference type="PROSITE" id="PS50883">
    <property type="entry name" value="EAL"/>
    <property type="match status" value="1"/>
</dbReference>
<dbReference type="CDD" id="cd00038">
    <property type="entry name" value="CAP_ED"/>
    <property type="match status" value="1"/>
</dbReference>
<dbReference type="Gene3D" id="3.20.20.450">
    <property type="entry name" value="EAL domain"/>
    <property type="match status" value="1"/>
</dbReference>
<dbReference type="SUPFAM" id="SSF141868">
    <property type="entry name" value="EAL domain-like"/>
    <property type="match status" value="1"/>
</dbReference>
<dbReference type="SMART" id="SM00100">
    <property type="entry name" value="cNMP"/>
    <property type="match status" value="1"/>
</dbReference>
<feature type="domain" description="Cyclic nucleotide-binding" evidence="1">
    <location>
        <begin position="18"/>
        <end position="118"/>
    </location>
</feature>
<proteinExistence type="predicted"/>
<comment type="caution">
    <text evidence="3">The sequence shown here is derived from an EMBL/GenBank/DDBJ whole genome shotgun (WGS) entry which is preliminary data.</text>
</comment>
<evidence type="ECO:0000259" key="2">
    <source>
        <dbReference type="PROSITE" id="PS50883"/>
    </source>
</evidence>
<gene>
    <name evidence="3" type="ORF">CWS72_07460</name>
</gene>
<dbReference type="InterPro" id="IPR035919">
    <property type="entry name" value="EAL_sf"/>
</dbReference>
<dbReference type="InterPro" id="IPR018488">
    <property type="entry name" value="cNMP-bd_CS"/>
</dbReference>
<evidence type="ECO:0000313" key="4">
    <source>
        <dbReference type="Proteomes" id="UP000233293"/>
    </source>
</evidence>
<dbReference type="SMART" id="SM00052">
    <property type="entry name" value="EAL"/>
    <property type="match status" value="1"/>
</dbReference>
<dbReference type="InterPro" id="IPR014710">
    <property type="entry name" value="RmlC-like_jellyroll"/>
</dbReference>
<dbReference type="Proteomes" id="UP000233293">
    <property type="component" value="Unassembled WGS sequence"/>
</dbReference>
<dbReference type="GO" id="GO:0071111">
    <property type="term" value="F:cyclic-guanylate-specific phosphodiesterase activity"/>
    <property type="evidence" value="ECO:0007669"/>
    <property type="project" value="InterPro"/>
</dbReference>
<evidence type="ECO:0000313" key="3">
    <source>
        <dbReference type="EMBL" id="PKU25043.1"/>
    </source>
</evidence>
<accession>A0A2N3PXA6</accession>
<dbReference type="InterPro" id="IPR000595">
    <property type="entry name" value="cNMP-bd_dom"/>
</dbReference>
<name>A0A2N3PXA6_9PROT</name>
<evidence type="ECO:0000259" key="1">
    <source>
        <dbReference type="PROSITE" id="PS50042"/>
    </source>
</evidence>
<protein>
    <submittedName>
        <fullName evidence="3">Signal transduction protein</fullName>
    </submittedName>
</protein>
<organism evidence="3 4">
    <name type="scientific">Telmatospirillum siberiense</name>
    <dbReference type="NCBI Taxonomy" id="382514"/>
    <lineage>
        <taxon>Bacteria</taxon>
        <taxon>Pseudomonadati</taxon>
        <taxon>Pseudomonadota</taxon>
        <taxon>Alphaproteobacteria</taxon>
        <taxon>Rhodospirillales</taxon>
        <taxon>Rhodospirillaceae</taxon>
        <taxon>Telmatospirillum</taxon>
    </lineage>
</organism>
<reference evidence="4" key="1">
    <citation type="submission" date="2017-12" db="EMBL/GenBank/DDBJ databases">
        <title>Draft genome sequence of Telmatospirillum siberiense 26-4b1T, an acidotolerant peatland alphaproteobacterium potentially involved in sulfur cycling.</title>
        <authorList>
            <person name="Hausmann B."/>
            <person name="Pjevac P."/>
            <person name="Schreck K."/>
            <person name="Herbold C.W."/>
            <person name="Daims H."/>
            <person name="Wagner M."/>
            <person name="Pester M."/>
            <person name="Loy A."/>
        </authorList>
    </citation>
    <scope>NUCLEOTIDE SEQUENCE [LARGE SCALE GENOMIC DNA]</scope>
    <source>
        <strain evidence="4">26-4b1</strain>
    </source>
</reference>